<dbReference type="OrthoDB" id="408631at2759"/>
<dbReference type="Proteomes" id="UP000313359">
    <property type="component" value="Unassembled WGS sequence"/>
</dbReference>
<dbReference type="PANTHER" id="PTHR11559">
    <property type="entry name" value="CARBOXYLESTERASE"/>
    <property type="match status" value="1"/>
</dbReference>
<dbReference type="Gene3D" id="3.40.50.1820">
    <property type="entry name" value="alpha/beta hydrolase"/>
    <property type="match status" value="1"/>
</dbReference>
<sequence>MPSLSATKLLLLLNFWHLSQTSAFTSLAPTGPYVQLDQASVLGTVNGSVESFLGIPYAEPPVGDLRFRLPRLIDAYDGTVNATKFGNQCIQQGSTLPSNLPPEVLESIGPYLGRFAADSSVPQSEDCLNLNVIRPANTSADAKLPILFWIYGGAFAVGSTATPLHNGSAIVQRSIDLGQPVIYVAVNYRVNGFGFLGGAEVKEAGVGNLGLQDQRAALRWVSKYISSFGGDPKKVTIWGESAGAISVFSQLFSNGGDSEGLFRAGIMSSGSSVPTGDITEVQGTYDFIVDQVGCKGAPDSLACLRTVSTDSLLAAVNNTPPFATGFVGLATVYGPRADGLFVQDTPQQLARHGKMADVPFIIGDVKDEGTLFSLGSLNITTDDEFVSYISENWFPGATPADLKKVLELYPSDPAAGSPFDTGDANAVTPEFKRIAAMQGDWFFNAPRRQLLERFCSQRTAYNFLSARVNVSTLGYPHGHDLFSAFGPGDMTDYFIRFVNNLNPNGDSGIQWPTYNTTTRATLQFNDGAEPLKLAADDERLAGMSELSSLSLRFPF</sequence>
<reference evidence="5" key="1">
    <citation type="journal article" date="2018" name="Genome Biol. Evol.">
        <title>Genomics and development of Lentinus tigrinus, a white-rot wood-decaying mushroom with dimorphic fruiting bodies.</title>
        <authorList>
            <person name="Wu B."/>
            <person name="Xu Z."/>
            <person name="Knudson A."/>
            <person name="Carlson A."/>
            <person name="Chen N."/>
            <person name="Kovaka S."/>
            <person name="LaButti K."/>
            <person name="Lipzen A."/>
            <person name="Pennachio C."/>
            <person name="Riley R."/>
            <person name="Schakwitz W."/>
            <person name="Umezawa K."/>
            <person name="Ohm R.A."/>
            <person name="Grigoriev I.V."/>
            <person name="Nagy L.G."/>
            <person name="Gibbons J."/>
            <person name="Hibbett D."/>
        </authorList>
    </citation>
    <scope>NUCLEOTIDE SEQUENCE [LARGE SCALE GENOMIC DNA]</scope>
    <source>
        <strain evidence="5">ALCF2SS1-6</strain>
    </source>
</reference>
<evidence type="ECO:0000256" key="1">
    <source>
        <dbReference type="ARBA" id="ARBA00005964"/>
    </source>
</evidence>
<dbReference type="EMBL" id="ML122282">
    <property type="protein sequence ID" value="RPD57249.1"/>
    <property type="molecule type" value="Genomic_DNA"/>
</dbReference>
<dbReference type="GO" id="GO:0016787">
    <property type="term" value="F:hydrolase activity"/>
    <property type="evidence" value="ECO:0007669"/>
    <property type="project" value="UniProtKB-KW"/>
</dbReference>
<feature type="signal peptide" evidence="3">
    <location>
        <begin position="1"/>
        <end position="23"/>
    </location>
</feature>
<evidence type="ECO:0000256" key="3">
    <source>
        <dbReference type="RuleBase" id="RU361235"/>
    </source>
</evidence>
<dbReference type="STRING" id="1328759.A0A5C2S312"/>
<dbReference type="InterPro" id="IPR050309">
    <property type="entry name" value="Type-B_Carboxylest/Lipase"/>
</dbReference>
<feature type="domain" description="Carboxylesterase type B" evidence="4">
    <location>
        <begin position="32"/>
        <end position="529"/>
    </location>
</feature>
<gene>
    <name evidence="5" type="ORF">L227DRAFT_234657</name>
</gene>
<feature type="chain" id="PRO_5023029348" description="Carboxylic ester hydrolase" evidence="3">
    <location>
        <begin position="24"/>
        <end position="555"/>
    </location>
</feature>
<evidence type="ECO:0000256" key="2">
    <source>
        <dbReference type="ARBA" id="ARBA00022801"/>
    </source>
</evidence>
<keyword evidence="2 3" id="KW-0378">Hydrolase</keyword>
<dbReference type="InterPro" id="IPR029058">
    <property type="entry name" value="AB_hydrolase_fold"/>
</dbReference>
<proteinExistence type="inferred from homology"/>
<keyword evidence="3" id="KW-0732">Signal</keyword>
<evidence type="ECO:0000313" key="5">
    <source>
        <dbReference type="EMBL" id="RPD57249.1"/>
    </source>
</evidence>
<dbReference type="PROSITE" id="PS00122">
    <property type="entry name" value="CARBOXYLESTERASE_B_1"/>
    <property type="match status" value="1"/>
</dbReference>
<comment type="similarity">
    <text evidence="1 3">Belongs to the type-B carboxylesterase/lipase family.</text>
</comment>
<accession>A0A5C2S312</accession>
<evidence type="ECO:0000259" key="4">
    <source>
        <dbReference type="Pfam" id="PF00135"/>
    </source>
</evidence>
<organism evidence="5 6">
    <name type="scientific">Lentinus tigrinus ALCF2SS1-6</name>
    <dbReference type="NCBI Taxonomy" id="1328759"/>
    <lineage>
        <taxon>Eukaryota</taxon>
        <taxon>Fungi</taxon>
        <taxon>Dikarya</taxon>
        <taxon>Basidiomycota</taxon>
        <taxon>Agaricomycotina</taxon>
        <taxon>Agaricomycetes</taxon>
        <taxon>Polyporales</taxon>
        <taxon>Polyporaceae</taxon>
        <taxon>Lentinus</taxon>
    </lineage>
</organism>
<dbReference type="InterPro" id="IPR019826">
    <property type="entry name" value="Carboxylesterase_B_AS"/>
</dbReference>
<evidence type="ECO:0000313" key="6">
    <source>
        <dbReference type="Proteomes" id="UP000313359"/>
    </source>
</evidence>
<dbReference type="Pfam" id="PF00135">
    <property type="entry name" value="COesterase"/>
    <property type="match status" value="1"/>
</dbReference>
<dbReference type="AlphaFoldDB" id="A0A5C2S312"/>
<dbReference type="SUPFAM" id="SSF53474">
    <property type="entry name" value="alpha/beta-Hydrolases"/>
    <property type="match status" value="1"/>
</dbReference>
<keyword evidence="6" id="KW-1185">Reference proteome</keyword>
<dbReference type="InterPro" id="IPR002018">
    <property type="entry name" value="CarbesteraseB"/>
</dbReference>
<dbReference type="EC" id="3.1.1.-" evidence="3"/>
<protein>
    <recommendedName>
        <fullName evidence="3">Carboxylic ester hydrolase</fullName>
        <ecNumber evidence="3">3.1.1.-</ecNumber>
    </recommendedName>
</protein>
<name>A0A5C2S312_9APHY</name>